<feature type="domain" description="DUF1989" evidence="1">
    <location>
        <begin position="99"/>
        <end position="274"/>
    </location>
</feature>
<dbReference type="EMBL" id="JAWJWE010000003">
    <property type="protein sequence ID" value="KAK6639240.1"/>
    <property type="molecule type" value="Genomic_DNA"/>
</dbReference>
<dbReference type="AlphaFoldDB" id="A0AAN8S5J0"/>
<protein>
    <recommendedName>
        <fullName evidence="1">DUF1989 domain-containing protein</fullName>
    </recommendedName>
</protein>
<dbReference type="PANTHER" id="PTHR31527:SF0">
    <property type="entry name" value="RE64534P"/>
    <property type="match status" value="1"/>
</dbReference>
<comment type="caution">
    <text evidence="2">The sequence shown here is derived from an EMBL/GenBank/DDBJ whole genome shotgun (WGS) entry which is preliminary data.</text>
</comment>
<dbReference type="InterPro" id="IPR018959">
    <property type="entry name" value="DUF1989"/>
</dbReference>
<sequence>MCPWVCTDKDKRHDTCLVCLFGRASVEPGATVRCADKPREIMSESCQTGWCGRNFRPRKFDDHEPIICYDSPPASKVNRSHYDNLRYECLMGDKTQDFQIPKRSAETWEMKKDDLCRITVIEGSQVGDMNFWNLHDKTERFYSGKTRQLHATHLTVYDRLWSCLPHLNPMATIVGDSLKNYGIDKDGGSVHDVIGTRCDDYTYKLITGKERRNSCHYYLTKAVEKIGMNEADVHDVWNIFMCTGFTKDSHQYFCKPSPARKGDYIEFIADMDLVVALSTCPQGDVSTPVGQLVSDDKCHPLGVEVFRRKLKTNIR</sequence>
<dbReference type="Proteomes" id="UP001372834">
    <property type="component" value="Unassembled WGS sequence"/>
</dbReference>
<organism evidence="2 3">
    <name type="scientific">Polyplax serrata</name>
    <name type="common">Common mouse louse</name>
    <dbReference type="NCBI Taxonomy" id="468196"/>
    <lineage>
        <taxon>Eukaryota</taxon>
        <taxon>Metazoa</taxon>
        <taxon>Ecdysozoa</taxon>
        <taxon>Arthropoda</taxon>
        <taxon>Hexapoda</taxon>
        <taxon>Insecta</taxon>
        <taxon>Pterygota</taxon>
        <taxon>Neoptera</taxon>
        <taxon>Paraneoptera</taxon>
        <taxon>Psocodea</taxon>
        <taxon>Troctomorpha</taxon>
        <taxon>Phthiraptera</taxon>
        <taxon>Anoplura</taxon>
        <taxon>Polyplacidae</taxon>
        <taxon>Polyplax</taxon>
    </lineage>
</organism>
<dbReference type="PANTHER" id="PTHR31527">
    <property type="entry name" value="RE64534P"/>
    <property type="match status" value="1"/>
</dbReference>
<gene>
    <name evidence="2" type="ORF">RUM43_007510</name>
</gene>
<name>A0AAN8S5J0_POLSC</name>
<accession>A0AAN8S5J0</accession>
<evidence type="ECO:0000313" key="3">
    <source>
        <dbReference type="Proteomes" id="UP001372834"/>
    </source>
</evidence>
<evidence type="ECO:0000259" key="1">
    <source>
        <dbReference type="Pfam" id="PF09347"/>
    </source>
</evidence>
<dbReference type="Pfam" id="PF09347">
    <property type="entry name" value="DUF1989"/>
    <property type="match status" value="1"/>
</dbReference>
<proteinExistence type="predicted"/>
<evidence type="ECO:0000313" key="2">
    <source>
        <dbReference type="EMBL" id="KAK6639240.1"/>
    </source>
</evidence>
<reference evidence="2 3" key="1">
    <citation type="submission" date="2023-10" db="EMBL/GenBank/DDBJ databases">
        <title>Genomes of two closely related lineages of the louse Polyplax serrata with different host specificities.</title>
        <authorList>
            <person name="Martinu J."/>
            <person name="Tarabai H."/>
            <person name="Stefka J."/>
            <person name="Hypsa V."/>
        </authorList>
    </citation>
    <scope>NUCLEOTIDE SEQUENCE [LARGE SCALE GENOMIC DNA]</scope>
    <source>
        <strain evidence="2">HR10_N</strain>
    </source>
</reference>